<feature type="domain" description="Poly(A) RNA polymerase mitochondrial-like central palm" evidence="7">
    <location>
        <begin position="158"/>
        <end position="297"/>
    </location>
</feature>
<keyword evidence="9" id="KW-1185">Reference proteome</keyword>
<evidence type="ECO:0008006" key="10">
    <source>
        <dbReference type="Google" id="ProtNLM"/>
    </source>
</evidence>
<reference evidence="8 9" key="1">
    <citation type="submission" date="2023-11" db="EMBL/GenBank/DDBJ databases">
        <title>Halocaridina rubra genome assembly.</title>
        <authorList>
            <person name="Smith C."/>
        </authorList>
    </citation>
    <scope>NUCLEOTIDE SEQUENCE [LARGE SCALE GENOMIC DNA]</scope>
    <source>
        <strain evidence="8">EP-1</strain>
        <tissue evidence="8">Whole</tissue>
    </source>
</reference>
<dbReference type="GO" id="GO:0031123">
    <property type="term" value="P:RNA 3'-end processing"/>
    <property type="evidence" value="ECO:0007669"/>
    <property type="project" value="TreeGrafter"/>
</dbReference>
<evidence type="ECO:0000256" key="3">
    <source>
        <dbReference type="ARBA" id="ARBA00022679"/>
    </source>
</evidence>
<evidence type="ECO:0000259" key="6">
    <source>
        <dbReference type="Pfam" id="PF03828"/>
    </source>
</evidence>
<dbReference type="SUPFAM" id="SSF81631">
    <property type="entry name" value="PAP/OAS1 substrate-binding domain"/>
    <property type="match status" value="1"/>
</dbReference>
<dbReference type="Pfam" id="PF03828">
    <property type="entry name" value="PAP_assoc"/>
    <property type="match status" value="1"/>
</dbReference>
<dbReference type="PANTHER" id="PTHR12271">
    <property type="entry name" value="POLY A POLYMERASE CID PAP -RELATED"/>
    <property type="match status" value="1"/>
</dbReference>
<sequence>MTMAGDIRKVQSVSCTVCKSGPMEKTAYICHILGKRHQKNVRMLKSTNKGMRLSEAKRTLYITGYDLKTPVETLIGLFWKYGILCVSHHGRYTFVELLNSEYIKGALGEQHFIGTTRLKVSLRMHKNIVAESSLIHTSVALKAALNTSFMSLQSQWRTINMLVNEIELKISDYGCREYLRRDIEQYLKPHFPSVVGHIFGSSANNLGFVGCDVDLYVHLGVAPWGGSRAEKEKKASDLTWYIARTLRQSRVGMQVQAISRARVPIVKFVHASTKLHVDLSFRNEMPVYNTQLICQYTRSHVLVRPYLMVIRYWAKLQGVAGGGQPTYLITNYGLTMMMLFYLMVRPRALVPSVAQLKSQCPDDCQGMHTIAGWDCNFGQNLSEWSNRKYSISVMDLVHEFFSYYANLDTKNWIISPLAGHLLGKEDVIQRNMQNLPACMWTYCQQETDIQTDTAMCVQDPFEHCFNITRGLHEGPLAEFQYKCKIAAEISEDIVRGRKPLGHLFDEIYLDEDNLNEIHGCAVSEVAVTQEEIITLDDSDEVSQDEIEILDSSGGKMVEKGVSMASTSRKLDSEVNGQIRIVEKQILEKTVGMYCEEVNSQDLNTDYKCSDSDVQIIYVKKFESTPIANGACDSRTPEGNSILPEYLPDKKSFKFFLDFSTFREFSISLEGKILGGKVLMRSEDEFGQAASSLVHFILQQCLKFDLSRAEFLSMGKTMKSEDSEGIKTGKRKSDDYDDAETAKRLKDADGDSVRVLMPYRKIAQFMCADKLHLYIGRKKISKSVPLLGNPLENEMTITEAQIANGVSDMSRVLNFVVTVWQKTESPFKILVTGDSKSDEKMTKSLMVPLFQHLASFTLGLLKKTHNFIISTSAK</sequence>
<comment type="caution">
    <text evidence="8">The sequence shown here is derived from an EMBL/GenBank/DDBJ whole genome shotgun (WGS) entry which is preliminary data.</text>
</comment>
<dbReference type="SUPFAM" id="SSF81301">
    <property type="entry name" value="Nucleotidyltransferase"/>
    <property type="match status" value="1"/>
</dbReference>
<keyword evidence="5" id="KW-0460">Magnesium</keyword>
<evidence type="ECO:0000313" key="9">
    <source>
        <dbReference type="Proteomes" id="UP001381693"/>
    </source>
</evidence>
<name>A0AAN8X9G7_HALRR</name>
<dbReference type="GO" id="GO:0046872">
    <property type="term" value="F:metal ion binding"/>
    <property type="evidence" value="ECO:0007669"/>
    <property type="project" value="UniProtKB-KW"/>
</dbReference>
<evidence type="ECO:0000259" key="7">
    <source>
        <dbReference type="Pfam" id="PF22600"/>
    </source>
</evidence>
<keyword evidence="4" id="KW-0479">Metal-binding</keyword>
<evidence type="ECO:0000256" key="1">
    <source>
        <dbReference type="ARBA" id="ARBA00001936"/>
    </source>
</evidence>
<organism evidence="8 9">
    <name type="scientific">Halocaridina rubra</name>
    <name type="common">Hawaiian red shrimp</name>
    <dbReference type="NCBI Taxonomy" id="373956"/>
    <lineage>
        <taxon>Eukaryota</taxon>
        <taxon>Metazoa</taxon>
        <taxon>Ecdysozoa</taxon>
        <taxon>Arthropoda</taxon>
        <taxon>Crustacea</taxon>
        <taxon>Multicrustacea</taxon>
        <taxon>Malacostraca</taxon>
        <taxon>Eumalacostraca</taxon>
        <taxon>Eucarida</taxon>
        <taxon>Decapoda</taxon>
        <taxon>Pleocyemata</taxon>
        <taxon>Caridea</taxon>
        <taxon>Atyoidea</taxon>
        <taxon>Atyidae</taxon>
        <taxon>Halocaridina</taxon>
    </lineage>
</organism>
<dbReference type="PANTHER" id="PTHR12271:SF127">
    <property type="entry name" value="SPECKLE TARGETED PIP5K1A-REGULATED POLY(A) POLYMERASE"/>
    <property type="match status" value="1"/>
</dbReference>
<evidence type="ECO:0000256" key="2">
    <source>
        <dbReference type="ARBA" id="ARBA00001946"/>
    </source>
</evidence>
<comment type="cofactor">
    <cofactor evidence="2">
        <name>Mg(2+)</name>
        <dbReference type="ChEBI" id="CHEBI:18420"/>
    </cofactor>
</comment>
<dbReference type="InterPro" id="IPR002058">
    <property type="entry name" value="PAP_assoc"/>
</dbReference>
<dbReference type="CDD" id="cd05402">
    <property type="entry name" value="NT_PAP_TUTase"/>
    <property type="match status" value="1"/>
</dbReference>
<proteinExistence type="predicted"/>
<comment type="cofactor">
    <cofactor evidence="1">
        <name>Mn(2+)</name>
        <dbReference type="ChEBI" id="CHEBI:29035"/>
    </cofactor>
</comment>
<dbReference type="GO" id="GO:1990817">
    <property type="term" value="F:poly(A) RNA polymerase activity"/>
    <property type="evidence" value="ECO:0007669"/>
    <property type="project" value="TreeGrafter"/>
</dbReference>
<feature type="domain" description="PAP-associated" evidence="6">
    <location>
        <begin position="395"/>
        <end position="463"/>
    </location>
</feature>
<evidence type="ECO:0000256" key="5">
    <source>
        <dbReference type="ARBA" id="ARBA00022842"/>
    </source>
</evidence>
<accession>A0AAN8X9G7</accession>
<dbReference type="InterPro" id="IPR054708">
    <property type="entry name" value="MTPAP-like_central"/>
</dbReference>
<protein>
    <recommendedName>
        <fullName evidence="10">Speckle targeted PIP5K1A-regulated poly(A) polymerase</fullName>
    </recommendedName>
</protein>
<dbReference type="Gene3D" id="3.30.460.10">
    <property type="entry name" value="Beta Polymerase, domain 2"/>
    <property type="match status" value="1"/>
</dbReference>
<dbReference type="Pfam" id="PF22600">
    <property type="entry name" value="MTPAP-like_central"/>
    <property type="match status" value="1"/>
</dbReference>
<dbReference type="InterPro" id="IPR043519">
    <property type="entry name" value="NT_sf"/>
</dbReference>
<dbReference type="Gene3D" id="1.10.1410.10">
    <property type="match status" value="1"/>
</dbReference>
<keyword evidence="3" id="KW-0808">Transferase</keyword>
<dbReference type="AlphaFoldDB" id="A0AAN8X9G7"/>
<evidence type="ECO:0000313" key="8">
    <source>
        <dbReference type="EMBL" id="KAK7074464.1"/>
    </source>
</evidence>
<evidence type="ECO:0000256" key="4">
    <source>
        <dbReference type="ARBA" id="ARBA00022723"/>
    </source>
</evidence>
<dbReference type="EMBL" id="JAXCGZ010011581">
    <property type="protein sequence ID" value="KAK7074464.1"/>
    <property type="molecule type" value="Genomic_DNA"/>
</dbReference>
<gene>
    <name evidence="8" type="ORF">SK128_025276</name>
</gene>
<dbReference type="Proteomes" id="UP001381693">
    <property type="component" value="Unassembled WGS sequence"/>
</dbReference>